<evidence type="ECO:0000313" key="6">
    <source>
        <dbReference type="EMBL" id="TCP68634.1"/>
    </source>
</evidence>
<dbReference type="OrthoDB" id="9809379at2"/>
<dbReference type="Gene3D" id="3.40.50.300">
    <property type="entry name" value="P-loop containing nucleotide triphosphate hydrolases"/>
    <property type="match status" value="1"/>
</dbReference>
<keyword evidence="7" id="KW-1185">Reference proteome</keyword>
<sequence length="538" mass="60146">MINMHIQLHLPFSWSRQSWNTWRVARRHPSFTLTRFLQGRRTGQLTFSGSDTDLQALCQLWPLLSKGPEPAVTVNGEPLSFAQFTLVIGCLQEALRADDSRRHCNGGYQSSDAPITGTERFRPGCRYLIVDMLDAGTNGPRWYHCGHVDGNGVFHLDQDALLTLLHEQAEQRHCRLCPRLDWDYIRSQIKRLPATIDPRYDPTWTYRFAGTEVIGIERANPNSENQPIPDFFATKTEAAQPGATRPAQALPSRNGWDSSFSFEPVEPTQPISYLDVGGLKSEVRLMREAVELPFRYPDLIQTLGIKPPKGVLLYGPPGCGKTLLAQAVAQEVDARFFSVKGPEFLSSLHGQSEQRLRELFTQAEKMAPSIIFFDEIDAFAFDRNRATSSFEATLIAQFLSLMDGFTRRSQVVVIATTNRLDILDPALLRPGRFDYQIRVTLPDQAGRAQILQLHTRQMPIADDVDLDALAAQTEGYSGADLALLCAKAGLIALHDILGRDMDTWPATLDSSVTEQMQIEAAHWAEALSQIQPSTPVES</sequence>
<dbReference type="InterPro" id="IPR050168">
    <property type="entry name" value="AAA_ATPase_domain"/>
</dbReference>
<proteinExistence type="inferred from homology"/>
<reference evidence="6 7" key="1">
    <citation type="submission" date="2019-03" db="EMBL/GenBank/DDBJ databases">
        <title>Genomic Encyclopedia of Type Strains, Phase IV (KMG-IV): sequencing the most valuable type-strain genomes for metagenomic binning, comparative biology and taxonomic classification.</title>
        <authorList>
            <person name="Goeker M."/>
        </authorList>
    </citation>
    <scope>NUCLEOTIDE SEQUENCE [LARGE SCALE GENOMIC DNA]</scope>
    <source>
        <strain evidence="6 7">DSM 11170</strain>
    </source>
</reference>
<evidence type="ECO:0000313" key="7">
    <source>
        <dbReference type="Proteomes" id="UP000294813"/>
    </source>
</evidence>
<dbReference type="Gene3D" id="1.10.8.60">
    <property type="match status" value="1"/>
</dbReference>
<dbReference type="SMART" id="SM00382">
    <property type="entry name" value="AAA"/>
    <property type="match status" value="1"/>
</dbReference>
<comment type="similarity">
    <text evidence="4">Belongs to the AAA ATPase family.</text>
</comment>
<protein>
    <submittedName>
        <fullName evidence="6">Transitional endoplasmic reticulum ATPase</fullName>
    </submittedName>
</protein>
<dbReference type="Pfam" id="PF17862">
    <property type="entry name" value="AAA_lid_3"/>
    <property type="match status" value="1"/>
</dbReference>
<keyword evidence="1 4" id="KW-0547">Nucleotide-binding</keyword>
<dbReference type="InterPro" id="IPR003959">
    <property type="entry name" value="ATPase_AAA_core"/>
</dbReference>
<dbReference type="SUPFAM" id="SSF52540">
    <property type="entry name" value="P-loop containing nucleoside triphosphate hydrolases"/>
    <property type="match status" value="1"/>
</dbReference>
<evidence type="ECO:0000256" key="2">
    <source>
        <dbReference type="ARBA" id="ARBA00022840"/>
    </source>
</evidence>
<gene>
    <name evidence="6" type="ORF">EDD73_10229</name>
</gene>
<dbReference type="InterPro" id="IPR003960">
    <property type="entry name" value="ATPase_AAA_CS"/>
</dbReference>
<keyword evidence="2 4" id="KW-0067">ATP-binding</keyword>
<dbReference type="RefSeq" id="WP_131917842.1">
    <property type="nucleotide sequence ID" value="NZ_JAOQNU010000002.1"/>
</dbReference>
<dbReference type="GO" id="GO:0005524">
    <property type="term" value="F:ATP binding"/>
    <property type="evidence" value="ECO:0007669"/>
    <property type="project" value="UniProtKB-KW"/>
</dbReference>
<feature type="domain" description="AAA+ ATPase" evidence="5">
    <location>
        <begin position="307"/>
        <end position="443"/>
    </location>
</feature>
<evidence type="ECO:0000256" key="3">
    <source>
        <dbReference type="ARBA" id="ARBA00023054"/>
    </source>
</evidence>
<evidence type="ECO:0000256" key="1">
    <source>
        <dbReference type="ARBA" id="ARBA00022741"/>
    </source>
</evidence>
<accession>A0A4R2RYN0</accession>
<evidence type="ECO:0000259" key="5">
    <source>
        <dbReference type="SMART" id="SM00382"/>
    </source>
</evidence>
<dbReference type="GO" id="GO:0016887">
    <property type="term" value="F:ATP hydrolysis activity"/>
    <property type="evidence" value="ECO:0007669"/>
    <property type="project" value="InterPro"/>
</dbReference>
<dbReference type="PANTHER" id="PTHR23077:SF171">
    <property type="entry name" value="NUCLEAR VALOSIN-CONTAINING PROTEIN-LIKE"/>
    <property type="match status" value="1"/>
</dbReference>
<dbReference type="InterPro" id="IPR027417">
    <property type="entry name" value="P-loop_NTPase"/>
</dbReference>
<dbReference type="Proteomes" id="UP000294813">
    <property type="component" value="Unassembled WGS sequence"/>
</dbReference>
<dbReference type="FunFam" id="3.40.50.300:FF:001025">
    <property type="entry name" value="ATPase family, AAA domain-containing 2B"/>
    <property type="match status" value="1"/>
</dbReference>
<dbReference type="PANTHER" id="PTHR23077">
    <property type="entry name" value="AAA-FAMILY ATPASE"/>
    <property type="match status" value="1"/>
</dbReference>
<evidence type="ECO:0000256" key="4">
    <source>
        <dbReference type="RuleBase" id="RU003651"/>
    </source>
</evidence>
<comment type="caution">
    <text evidence="6">The sequence shown here is derived from an EMBL/GenBank/DDBJ whole genome shotgun (WGS) entry which is preliminary data.</text>
</comment>
<dbReference type="EMBL" id="SLXT01000002">
    <property type="protein sequence ID" value="TCP68634.1"/>
    <property type="molecule type" value="Genomic_DNA"/>
</dbReference>
<dbReference type="AlphaFoldDB" id="A0A4R2RYN0"/>
<dbReference type="InterPro" id="IPR003593">
    <property type="entry name" value="AAA+_ATPase"/>
</dbReference>
<dbReference type="InterPro" id="IPR041569">
    <property type="entry name" value="AAA_lid_3"/>
</dbReference>
<name>A0A4R2RYN0_9FIRM</name>
<dbReference type="PROSITE" id="PS00674">
    <property type="entry name" value="AAA"/>
    <property type="match status" value="1"/>
</dbReference>
<keyword evidence="3" id="KW-0175">Coiled coil</keyword>
<dbReference type="Pfam" id="PF00004">
    <property type="entry name" value="AAA"/>
    <property type="match status" value="1"/>
</dbReference>
<organism evidence="6 7">
    <name type="scientific">Heliophilum fasciatum</name>
    <dbReference type="NCBI Taxonomy" id="35700"/>
    <lineage>
        <taxon>Bacteria</taxon>
        <taxon>Bacillati</taxon>
        <taxon>Bacillota</taxon>
        <taxon>Clostridia</taxon>
        <taxon>Eubacteriales</taxon>
        <taxon>Heliobacteriaceae</taxon>
        <taxon>Heliophilum</taxon>
    </lineage>
</organism>